<evidence type="ECO:0000313" key="3">
    <source>
        <dbReference type="EMBL" id="QEK39126.1"/>
    </source>
</evidence>
<dbReference type="InterPro" id="IPR000845">
    <property type="entry name" value="Nucleoside_phosphorylase_d"/>
</dbReference>
<dbReference type="InterPro" id="IPR018953">
    <property type="entry name" value="AMP_nucleoside_Pase_N"/>
</dbReference>
<keyword evidence="4" id="KW-1185">Reference proteome</keyword>
<dbReference type="PANTHER" id="PTHR43691">
    <property type="entry name" value="URIDINE PHOSPHORYLASE"/>
    <property type="match status" value="1"/>
</dbReference>
<dbReference type="InterPro" id="IPR037109">
    <property type="entry name" value="AMP_N_sf"/>
</dbReference>
<dbReference type="GO" id="GO:0009116">
    <property type="term" value="P:nucleoside metabolic process"/>
    <property type="evidence" value="ECO:0007669"/>
    <property type="project" value="InterPro"/>
</dbReference>
<protein>
    <submittedName>
        <fullName evidence="3">AMP nucleosidase</fullName>
        <ecNumber evidence="3">3.2.2.4</ecNumber>
    </submittedName>
</protein>
<dbReference type="SUPFAM" id="SSF53167">
    <property type="entry name" value="Purine and uridine phosphorylases"/>
    <property type="match status" value="1"/>
</dbReference>
<dbReference type="Pfam" id="PF10423">
    <property type="entry name" value="AMNp_N"/>
    <property type="match status" value="1"/>
</dbReference>
<dbReference type="Proteomes" id="UP000324924">
    <property type="component" value="Chromosome"/>
</dbReference>
<evidence type="ECO:0000259" key="2">
    <source>
        <dbReference type="Pfam" id="PF10423"/>
    </source>
</evidence>
<dbReference type="Gene3D" id="3.40.50.1580">
    <property type="entry name" value="Nucleoside phosphorylase domain"/>
    <property type="match status" value="1"/>
</dbReference>
<dbReference type="OrthoDB" id="7945729at2"/>
<evidence type="ECO:0000259" key="1">
    <source>
        <dbReference type="Pfam" id="PF01048"/>
    </source>
</evidence>
<organism evidence="3 4">
    <name type="scientific">Candidatus Nesciobacter abundans</name>
    <dbReference type="NCBI Taxonomy" id="2601668"/>
    <lineage>
        <taxon>Bacteria</taxon>
        <taxon>Pseudomonadati</taxon>
        <taxon>Pseudomonadota</taxon>
        <taxon>Alphaproteobacteria</taxon>
        <taxon>Holosporales</taxon>
        <taxon>Holosporaceae</taxon>
        <taxon>Candidatus Nesciobacter</taxon>
    </lineage>
</organism>
<dbReference type="Pfam" id="PF01048">
    <property type="entry name" value="PNP_UDP_1"/>
    <property type="match status" value="1"/>
</dbReference>
<accession>A0A5C0UG90</accession>
<dbReference type="NCBIfam" id="NF006142">
    <property type="entry name" value="PRK08292.1"/>
    <property type="match status" value="1"/>
</dbReference>
<gene>
    <name evidence="3" type="ORF">FZC36_01605</name>
</gene>
<dbReference type="Gene3D" id="3.30.1730.10">
    <property type="entry name" value="AMP nucleoside phosphorylase, N-terminal domain"/>
    <property type="match status" value="1"/>
</dbReference>
<dbReference type="InterPro" id="IPR035994">
    <property type="entry name" value="Nucleoside_phosphorylase_sf"/>
</dbReference>
<sequence>MKDTYHSIVHKLTDYSNIPKDIPSKLKEIITDPKCFTSPEEAYNYCLYLYDQSADLLKEMSKQKNFDDSVCESDITYPYIGCEIKSKKKNASSLELGFYGTTITKPKIFKDFYINKMKEITSSGGDIWVGKSSYPMSLAFVSEDLFNELNLEKRMKFNSPCINRIQTGLSEIHKQESIINISTFHAEHVDYSLNRLHHYCGTNAETFQNNIVFTNYQSYVDFFLEDGKKLIEEGKYESMTGPNFHISKNESCVKANTNPQMPAYHLSLPNRRGITLINIGVGPSNAKNITDHLAVLKPNSWTMLGHCAGLHSSQEVGDYVLAQNYSRHDHVLDPYIANRIPIPASKELTECLEESVLRNNHNGEKLHKGTIATTGDRNWELNGEMVKEFSESNAIAVDMESATIATNGFRFSVPCLTFLCISDMPLHRKLKLKGMAQNFYETRIRTHFNTGMEAVKNINKKLNYSIRTNSSKKGKKLVPFR</sequence>
<dbReference type="EC" id="3.2.2.4" evidence="3"/>
<dbReference type="KEGG" id="nabu:FZC36_01605"/>
<dbReference type="InterPro" id="IPR011271">
    <property type="entry name" value="AMP_nucleosidase"/>
</dbReference>
<keyword evidence="3" id="KW-0326">Glycosidase</keyword>
<feature type="domain" description="Nucleoside phosphorylase" evidence="1">
    <location>
        <begin position="268"/>
        <end position="427"/>
    </location>
</feature>
<dbReference type="GO" id="GO:0008714">
    <property type="term" value="F:AMP nucleosidase activity"/>
    <property type="evidence" value="ECO:0007669"/>
    <property type="project" value="UniProtKB-EC"/>
</dbReference>
<evidence type="ECO:0000313" key="4">
    <source>
        <dbReference type="Proteomes" id="UP000324924"/>
    </source>
</evidence>
<dbReference type="NCBIfam" id="TIGR01717">
    <property type="entry name" value="AMP-nucleosdse"/>
    <property type="match status" value="1"/>
</dbReference>
<name>A0A5C0UG90_9PROT</name>
<dbReference type="EMBL" id="CP043314">
    <property type="protein sequence ID" value="QEK39126.1"/>
    <property type="molecule type" value="Genomic_DNA"/>
</dbReference>
<feature type="domain" description="AMP nucleoside phosphorylase N-terminal" evidence="2">
    <location>
        <begin position="48"/>
        <end position="156"/>
    </location>
</feature>
<keyword evidence="3" id="KW-0378">Hydrolase</keyword>
<dbReference type="GO" id="GO:0005829">
    <property type="term" value="C:cytosol"/>
    <property type="evidence" value="ECO:0007669"/>
    <property type="project" value="TreeGrafter"/>
</dbReference>
<proteinExistence type="predicted"/>
<reference evidence="3 4" key="1">
    <citation type="submission" date="2019-08" db="EMBL/GenBank/DDBJ databases">
        <title>Highly reduced genomes of protist endosymbionts show evolutionary convergence.</title>
        <authorList>
            <person name="George E."/>
            <person name="Husnik F."/>
            <person name="Tashyreva D."/>
            <person name="Prokopchuk G."/>
            <person name="Horak A."/>
            <person name="Kwong W.K."/>
            <person name="Lukes J."/>
            <person name="Keeling P.J."/>
        </authorList>
    </citation>
    <scope>NUCLEOTIDE SEQUENCE [LARGE SCALE GENOMIC DNA]</scope>
    <source>
        <strain evidence="3">1604HC</strain>
    </source>
</reference>
<dbReference type="GO" id="GO:0044209">
    <property type="term" value="P:AMP salvage"/>
    <property type="evidence" value="ECO:0007669"/>
    <property type="project" value="InterPro"/>
</dbReference>
<dbReference type="AlphaFoldDB" id="A0A5C0UG90"/>
<dbReference type="PANTHER" id="PTHR43691:SF6">
    <property type="entry name" value="AMP NUCLEOSIDASE"/>
    <property type="match status" value="1"/>
</dbReference>